<gene>
    <name evidence="1" type="ORF">PSON_ATCC_30995.1.T0270405</name>
</gene>
<proteinExistence type="predicted"/>
<keyword evidence="2" id="KW-1185">Reference proteome</keyword>
<organism evidence="1 2">
    <name type="scientific">Paramecium sonneborni</name>
    <dbReference type="NCBI Taxonomy" id="65129"/>
    <lineage>
        <taxon>Eukaryota</taxon>
        <taxon>Sar</taxon>
        <taxon>Alveolata</taxon>
        <taxon>Ciliophora</taxon>
        <taxon>Intramacronucleata</taxon>
        <taxon>Oligohymenophorea</taxon>
        <taxon>Peniculida</taxon>
        <taxon>Parameciidae</taxon>
        <taxon>Paramecium</taxon>
    </lineage>
</organism>
<dbReference type="EMBL" id="CAJJDN010000027">
    <property type="protein sequence ID" value="CAD8071203.1"/>
    <property type="molecule type" value="Genomic_DNA"/>
</dbReference>
<reference evidence="1" key="1">
    <citation type="submission" date="2021-01" db="EMBL/GenBank/DDBJ databases">
        <authorList>
            <consortium name="Genoscope - CEA"/>
            <person name="William W."/>
        </authorList>
    </citation>
    <scope>NUCLEOTIDE SEQUENCE</scope>
</reference>
<accession>A0A8S1M082</accession>
<dbReference type="Proteomes" id="UP000692954">
    <property type="component" value="Unassembled WGS sequence"/>
</dbReference>
<name>A0A8S1M082_9CILI</name>
<dbReference type="OrthoDB" id="308168at2759"/>
<comment type="caution">
    <text evidence="1">The sequence shown here is derived from an EMBL/GenBank/DDBJ whole genome shotgun (WGS) entry which is preliminary data.</text>
</comment>
<evidence type="ECO:0000313" key="1">
    <source>
        <dbReference type="EMBL" id="CAD8071203.1"/>
    </source>
</evidence>
<protein>
    <submittedName>
        <fullName evidence="1">Uncharacterized protein</fullName>
    </submittedName>
</protein>
<evidence type="ECO:0000313" key="2">
    <source>
        <dbReference type="Proteomes" id="UP000692954"/>
    </source>
</evidence>
<sequence length="243" mass="29017">MNFSQCPDEFQIEEQKFTTIPQRSSLSTFNFEDLESKYKFTYPVNLKQNEIKRNQFNQTPPQQKFEIDRNSKQQIEIPAQMSKSPKQSYSFRDQGKIQLYQKQIEQPQREIKSILNFQVDTKFINVKPSKKKNQKPILPQFQQYQIQKRPLMIQNNPIYQKISPNNQNRSPIQKNINKDIFEISFHQEPKVNKFQELLNKAPKQFEIDQHKSLKWFGNKELCEGELNGKIVQFIKTEKSNVIL</sequence>
<dbReference type="AlphaFoldDB" id="A0A8S1M082"/>